<feature type="region of interest" description="Disordered" evidence="5">
    <location>
        <begin position="127"/>
        <end position="220"/>
    </location>
</feature>
<dbReference type="InterPro" id="IPR038765">
    <property type="entry name" value="Papain-like_cys_pep_sf"/>
</dbReference>
<evidence type="ECO:0000256" key="1">
    <source>
        <dbReference type="ARBA" id="ARBA00005234"/>
    </source>
</evidence>
<accession>A0A2X0PIR7</accession>
<keyword evidence="2" id="KW-0645">Protease</keyword>
<comment type="similarity">
    <text evidence="1">Belongs to the peptidase C48 family.</text>
</comment>
<feature type="region of interest" description="Disordered" evidence="5">
    <location>
        <begin position="268"/>
        <end position="325"/>
    </location>
</feature>
<dbReference type="InterPro" id="IPR003653">
    <property type="entry name" value="Peptidase_C48_C"/>
</dbReference>
<gene>
    <name evidence="7" type="primary">BQ5605_C031g11000</name>
    <name evidence="7" type="ORF">BQ5605_C031G11000</name>
</gene>
<name>A0A2X0PIR7_9BASI</name>
<feature type="compositionally biased region" description="Polar residues" evidence="5">
    <location>
        <begin position="283"/>
        <end position="294"/>
    </location>
</feature>
<feature type="compositionally biased region" description="Low complexity" evidence="5">
    <location>
        <begin position="1"/>
        <end position="15"/>
    </location>
</feature>
<evidence type="ECO:0000256" key="3">
    <source>
        <dbReference type="ARBA" id="ARBA00022801"/>
    </source>
</evidence>
<dbReference type="Proteomes" id="UP000249464">
    <property type="component" value="Unassembled WGS sequence"/>
</dbReference>
<evidence type="ECO:0000256" key="4">
    <source>
        <dbReference type="ARBA" id="ARBA00022807"/>
    </source>
</evidence>
<feature type="compositionally biased region" description="Polar residues" evidence="5">
    <location>
        <begin position="89"/>
        <end position="107"/>
    </location>
</feature>
<protein>
    <submittedName>
        <fullName evidence="7">BQ5605_C031g11000 protein</fullName>
    </submittedName>
</protein>
<evidence type="ECO:0000313" key="8">
    <source>
        <dbReference type="Proteomes" id="UP000249464"/>
    </source>
</evidence>
<dbReference type="PANTHER" id="PTHR12606">
    <property type="entry name" value="SENTRIN/SUMO-SPECIFIC PROTEASE"/>
    <property type="match status" value="1"/>
</dbReference>
<feature type="domain" description="Ubiquitin-like protease family profile" evidence="6">
    <location>
        <begin position="500"/>
        <end position="684"/>
    </location>
</feature>
<dbReference type="SUPFAM" id="SSF54001">
    <property type="entry name" value="Cysteine proteinases"/>
    <property type="match status" value="1"/>
</dbReference>
<dbReference type="GO" id="GO:0006508">
    <property type="term" value="P:proteolysis"/>
    <property type="evidence" value="ECO:0007669"/>
    <property type="project" value="UniProtKB-KW"/>
</dbReference>
<dbReference type="Gene3D" id="3.40.395.10">
    <property type="entry name" value="Adenoviral Proteinase, Chain A"/>
    <property type="match status" value="1"/>
</dbReference>
<organism evidence="7 8">
    <name type="scientific">Microbotryum silenes-dioicae</name>
    <dbReference type="NCBI Taxonomy" id="796604"/>
    <lineage>
        <taxon>Eukaryota</taxon>
        <taxon>Fungi</taxon>
        <taxon>Dikarya</taxon>
        <taxon>Basidiomycota</taxon>
        <taxon>Pucciniomycotina</taxon>
        <taxon>Microbotryomycetes</taxon>
        <taxon>Microbotryales</taxon>
        <taxon>Microbotryaceae</taxon>
        <taxon>Microbotryum</taxon>
    </lineage>
</organism>
<dbReference type="PROSITE" id="PS50600">
    <property type="entry name" value="ULP_PROTEASE"/>
    <property type="match status" value="1"/>
</dbReference>
<reference evidence="7 8" key="1">
    <citation type="submission" date="2016-11" db="EMBL/GenBank/DDBJ databases">
        <authorList>
            <person name="Jaros S."/>
            <person name="Januszkiewicz K."/>
            <person name="Wedrychowicz H."/>
        </authorList>
    </citation>
    <scope>NUCLEOTIDE SEQUENCE [LARGE SCALE GENOMIC DNA]</scope>
</reference>
<evidence type="ECO:0000313" key="7">
    <source>
        <dbReference type="EMBL" id="SGZ07209.1"/>
    </source>
</evidence>
<dbReference type="GO" id="GO:0005634">
    <property type="term" value="C:nucleus"/>
    <property type="evidence" value="ECO:0007669"/>
    <property type="project" value="TreeGrafter"/>
</dbReference>
<dbReference type="EMBL" id="FQNC01000068">
    <property type="protein sequence ID" value="SGZ07209.1"/>
    <property type="molecule type" value="Genomic_DNA"/>
</dbReference>
<evidence type="ECO:0000256" key="5">
    <source>
        <dbReference type="SAM" id="MobiDB-lite"/>
    </source>
</evidence>
<dbReference type="GO" id="GO:0016929">
    <property type="term" value="F:deSUMOylase activity"/>
    <property type="evidence" value="ECO:0007669"/>
    <property type="project" value="TreeGrafter"/>
</dbReference>
<dbReference type="Pfam" id="PF02902">
    <property type="entry name" value="Peptidase_C48"/>
    <property type="match status" value="1"/>
</dbReference>
<dbReference type="PANTHER" id="PTHR12606:SF141">
    <property type="entry name" value="GH15225P-RELATED"/>
    <property type="match status" value="1"/>
</dbReference>
<keyword evidence="3" id="KW-0378">Hydrolase</keyword>
<feature type="region of interest" description="Disordered" evidence="5">
    <location>
        <begin position="1"/>
        <end position="107"/>
    </location>
</feature>
<sequence length="722" mass="81638">MPGFRPSTPSTSYTHTSRENHHHHHQRPHQLSPSKRTRSTLDDSTNSKRHSSATSSSSLRFQPLSFPNKKTRRVSTTGISPRLHRSQENDQSTSTSTISANSERSSAGKNVFAKLWNRMWFPKPPFAREAEPPAHATPPSVIDDASQLDCDMNDDTPSKRIPPPPSNSKRQSLYTTPAFPPAITMKTTTNSQPRSSSKTIKQFSSKMAFPPPSKTAVALASPSSSSSAAAIGSGSGPVLDPAFIAYEEARKAYRFDCTIARAKGIPEPEKPTLLKRPPPPQYLPQSSTSTSFVAGNNRRAGEGGQVLSSWRKKKPMGANKHSELNHRQRAETVHELATIALSQEEDLARANDLDAYRQRVMQANEDMETAQTSELQENATHLFSTHVQQLNKKKANCYLFAITVTSRARKPSQIARKASFKYSRDVDSVLSKAKATMETPRPESRTFKYDEYLETQRQLELLSVKPPKRRMFPRTLTPSDLATVKAIYANRSFISSINGGEVRHRDVSFLQGLGWLNDETITFYGALINLRSALYHPLDPKKNPPLKQPEEKERRVLDVHAFNHNFFERLRDVGYSAVKRWSRRFDPFKKDRIIVPINQGGNHWVCAAVNLRDKRFEYFDSLGNGSKKVYKLLRMWVEEEYKTRHGGEEMDLSGWEQGWTGGEVPLQGNGSDCGVFTCMYMETLSRDADFFDFEQSHMPYLRTKLVLEMSRRELIEEPWGEA</sequence>
<keyword evidence="8" id="KW-1185">Reference proteome</keyword>
<dbReference type="STRING" id="796604.A0A2X0PIR7"/>
<keyword evidence="4" id="KW-0788">Thiol protease</keyword>
<proteinExistence type="inferred from homology"/>
<feature type="compositionally biased region" description="Polar residues" evidence="5">
    <location>
        <begin position="185"/>
        <end position="205"/>
    </location>
</feature>
<dbReference type="GO" id="GO:0016926">
    <property type="term" value="P:protein desumoylation"/>
    <property type="evidence" value="ECO:0007669"/>
    <property type="project" value="TreeGrafter"/>
</dbReference>
<dbReference type="AlphaFoldDB" id="A0A2X0PIR7"/>
<evidence type="ECO:0000256" key="2">
    <source>
        <dbReference type="ARBA" id="ARBA00022670"/>
    </source>
</evidence>
<evidence type="ECO:0000259" key="6">
    <source>
        <dbReference type="PROSITE" id="PS50600"/>
    </source>
</evidence>